<keyword evidence="4 6" id="KW-0368">Histidine biosynthesis</keyword>
<comment type="similarity">
    <text evidence="6 7">Belongs to the imidazoleglycerol-phosphate dehydratase family.</text>
</comment>
<keyword evidence="6" id="KW-0963">Cytoplasm</keyword>
<dbReference type="GO" id="GO:0004424">
    <property type="term" value="F:imidazoleglycerol-phosphate dehydratase activity"/>
    <property type="evidence" value="ECO:0007669"/>
    <property type="project" value="UniProtKB-UniRule"/>
</dbReference>
<evidence type="ECO:0000256" key="2">
    <source>
        <dbReference type="ARBA" id="ARBA00016664"/>
    </source>
</evidence>
<dbReference type="Proteomes" id="UP000705867">
    <property type="component" value="Unassembled WGS sequence"/>
</dbReference>
<evidence type="ECO:0000256" key="5">
    <source>
        <dbReference type="ARBA" id="ARBA00023239"/>
    </source>
</evidence>
<evidence type="ECO:0000256" key="7">
    <source>
        <dbReference type="RuleBase" id="RU000599"/>
    </source>
</evidence>
<dbReference type="InterPro" id="IPR000807">
    <property type="entry name" value="ImidazoleglycerolP_deHydtase"/>
</dbReference>
<accession>A0A953JBM4</accession>
<dbReference type="GO" id="GO:0000105">
    <property type="term" value="P:L-histidine biosynthetic process"/>
    <property type="evidence" value="ECO:0007669"/>
    <property type="project" value="UniProtKB-UniRule"/>
</dbReference>
<protein>
    <recommendedName>
        <fullName evidence="2 6">Imidazoleglycerol-phosphate dehydratase</fullName>
        <shortName evidence="6">IGPD</shortName>
        <ecNumber evidence="6 7">4.2.1.19</ecNumber>
    </recommendedName>
</protein>
<evidence type="ECO:0000313" key="9">
    <source>
        <dbReference type="Proteomes" id="UP000705867"/>
    </source>
</evidence>
<dbReference type="FunFam" id="3.30.230.40:FF:000001">
    <property type="entry name" value="Imidazoleglycerol-phosphate dehydratase HisB"/>
    <property type="match status" value="1"/>
</dbReference>
<evidence type="ECO:0000256" key="6">
    <source>
        <dbReference type="HAMAP-Rule" id="MF_00076"/>
    </source>
</evidence>
<gene>
    <name evidence="6 8" type="primary">hisB</name>
    <name evidence="8" type="ORF">K8I29_07985</name>
</gene>
<evidence type="ECO:0000313" key="8">
    <source>
        <dbReference type="EMBL" id="MBZ0156140.1"/>
    </source>
</evidence>
<dbReference type="Pfam" id="PF00475">
    <property type="entry name" value="IGPD"/>
    <property type="match status" value="1"/>
</dbReference>
<evidence type="ECO:0000256" key="1">
    <source>
        <dbReference type="ARBA" id="ARBA00005047"/>
    </source>
</evidence>
<dbReference type="InterPro" id="IPR020568">
    <property type="entry name" value="Ribosomal_Su5_D2-typ_SF"/>
</dbReference>
<evidence type="ECO:0000256" key="4">
    <source>
        <dbReference type="ARBA" id="ARBA00023102"/>
    </source>
</evidence>
<comment type="subcellular location">
    <subcellularLocation>
        <location evidence="6 7">Cytoplasm</location>
    </subcellularLocation>
</comment>
<sequence>MKRRATFERVTRETDISVTIDLDGKGEYEVTTSIPFLDHMLNLFCFHGLLDLTVRARGDIEIDYHHLMEDLGITLGEAIRKAVGEKKGIKRYGNATIPMDESLAQVILDLSGRPYLIYKVTPSEGTLRDLEVSLFEDFFRALSNHAMMNLHIIVHYGRDLHHIFEAIFKAFGRSLREAVSLDQRIKGVPTTKGKL</sequence>
<proteinExistence type="inferred from homology"/>
<dbReference type="AlphaFoldDB" id="A0A953JBM4"/>
<organism evidence="8 9">
    <name type="scientific">Candidatus Nitrobium versatile</name>
    <dbReference type="NCBI Taxonomy" id="2884831"/>
    <lineage>
        <taxon>Bacteria</taxon>
        <taxon>Pseudomonadati</taxon>
        <taxon>Nitrospirota</taxon>
        <taxon>Nitrospiria</taxon>
        <taxon>Nitrospirales</taxon>
        <taxon>Nitrospiraceae</taxon>
        <taxon>Candidatus Nitrobium</taxon>
    </lineage>
</organism>
<comment type="catalytic activity">
    <reaction evidence="6 7">
        <text>D-erythro-1-(imidazol-4-yl)glycerol 3-phosphate = 3-(imidazol-4-yl)-2-oxopropyl phosphate + H2O</text>
        <dbReference type="Rhea" id="RHEA:11040"/>
        <dbReference type="ChEBI" id="CHEBI:15377"/>
        <dbReference type="ChEBI" id="CHEBI:57766"/>
        <dbReference type="ChEBI" id="CHEBI:58278"/>
        <dbReference type="EC" id="4.2.1.19"/>
    </reaction>
</comment>
<dbReference type="PROSITE" id="PS00954">
    <property type="entry name" value="IGP_DEHYDRATASE_1"/>
    <property type="match status" value="1"/>
</dbReference>
<dbReference type="InterPro" id="IPR038494">
    <property type="entry name" value="IGPD_sf"/>
</dbReference>
<comment type="pathway">
    <text evidence="1 6 7">Amino-acid biosynthesis; L-histidine biosynthesis; L-histidine from 5-phospho-alpha-D-ribose 1-diphosphate: step 6/9.</text>
</comment>
<dbReference type="CDD" id="cd07914">
    <property type="entry name" value="IGPD"/>
    <property type="match status" value="1"/>
</dbReference>
<evidence type="ECO:0000256" key="3">
    <source>
        <dbReference type="ARBA" id="ARBA00022605"/>
    </source>
</evidence>
<keyword evidence="5 6" id="KW-0456">Lyase</keyword>
<dbReference type="HAMAP" id="MF_00076">
    <property type="entry name" value="HisB"/>
    <property type="match status" value="1"/>
</dbReference>
<dbReference type="PANTHER" id="PTHR23133">
    <property type="entry name" value="IMIDAZOLEGLYCEROL-PHOSPHATE DEHYDRATASE HIS7"/>
    <property type="match status" value="1"/>
</dbReference>
<dbReference type="GO" id="GO:0005737">
    <property type="term" value="C:cytoplasm"/>
    <property type="evidence" value="ECO:0007669"/>
    <property type="project" value="UniProtKB-SubCell"/>
</dbReference>
<name>A0A953JBM4_9BACT</name>
<reference evidence="8" key="2">
    <citation type="submission" date="2021-08" db="EMBL/GenBank/DDBJ databases">
        <authorList>
            <person name="Dalcin Martins P."/>
        </authorList>
    </citation>
    <scope>NUCLEOTIDE SEQUENCE</scope>
    <source>
        <strain evidence="8">MAG_39</strain>
    </source>
</reference>
<dbReference type="SUPFAM" id="SSF54211">
    <property type="entry name" value="Ribosomal protein S5 domain 2-like"/>
    <property type="match status" value="2"/>
</dbReference>
<comment type="caution">
    <text evidence="8">The sequence shown here is derived from an EMBL/GenBank/DDBJ whole genome shotgun (WGS) entry which is preliminary data.</text>
</comment>
<dbReference type="PANTHER" id="PTHR23133:SF2">
    <property type="entry name" value="IMIDAZOLEGLYCEROL-PHOSPHATE DEHYDRATASE"/>
    <property type="match status" value="1"/>
</dbReference>
<reference evidence="8" key="1">
    <citation type="journal article" date="2021" name="bioRxiv">
        <title>Unraveling nitrogen, sulfur and carbon metabolic pathways and microbial community transcriptional responses to substrate deprivation and toxicity stresses in a bioreactor mimicking anoxic brackish coastal sediment conditions.</title>
        <authorList>
            <person name="Martins P.D."/>
            <person name="Echeveste M.J."/>
            <person name="Arshad A."/>
            <person name="Kurth J."/>
            <person name="Ouboter H."/>
            <person name="Jetten M.S.M."/>
            <person name="Welte C.U."/>
        </authorList>
    </citation>
    <scope>NUCLEOTIDE SEQUENCE</scope>
    <source>
        <strain evidence="8">MAG_39</strain>
    </source>
</reference>
<dbReference type="Gene3D" id="3.30.230.40">
    <property type="entry name" value="Imidazole glycerol phosphate dehydratase, domain 1"/>
    <property type="match status" value="2"/>
</dbReference>
<dbReference type="FunFam" id="3.30.230.40:FF:000003">
    <property type="entry name" value="Imidazoleglycerol-phosphate dehydratase HisB"/>
    <property type="match status" value="1"/>
</dbReference>
<keyword evidence="3 6" id="KW-0028">Amino-acid biosynthesis</keyword>
<dbReference type="EC" id="4.2.1.19" evidence="6 7"/>
<dbReference type="EMBL" id="JAIOIV010000066">
    <property type="protein sequence ID" value="MBZ0156140.1"/>
    <property type="molecule type" value="Genomic_DNA"/>
</dbReference>
<dbReference type="InterPro" id="IPR020565">
    <property type="entry name" value="ImidazoleglycerP_deHydtase_CS"/>
</dbReference>
<dbReference type="NCBIfam" id="NF002114">
    <property type="entry name" value="PRK00951.2-4"/>
    <property type="match status" value="1"/>
</dbReference>
<dbReference type="PROSITE" id="PS00955">
    <property type="entry name" value="IGP_DEHYDRATASE_2"/>
    <property type="match status" value="1"/>
</dbReference>
<dbReference type="NCBIfam" id="NF002111">
    <property type="entry name" value="PRK00951.2-1"/>
    <property type="match status" value="1"/>
</dbReference>